<keyword evidence="2" id="KW-0479">Metal-binding</keyword>
<evidence type="ECO:0000313" key="6">
    <source>
        <dbReference type="EMBL" id="KAK9907543.1"/>
    </source>
</evidence>
<dbReference type="InterPro" id="IPR004910">
    <property type="entry name" value="Yippee/Mis18/Cereblon"/>
</dbReference>
<sequence length="139" mass="15320">MGRPFLEYVKDVSMKYTCRCCSCDIASSDGFVWQGVMGAARQPALLLRDTVNLESSGDARSERLTSGRYTLVDVTCRNCATVLGWRYQEAQNREEKYKEGCALLQYSLLCTVDAEGESDVDCPCEAGSPAPQRSVAVHC</sequence>
<organism evidence="6 7">
    <name type="scientific">Coccomyxa subellipsoidea</name>
    <dbReference type="NCBI Taxonomy" id="248742"/>
    <lineage>
        <taxon>Eukaryota</taxon>
        <taxon>Viridiplantae</taxon>
        <taxon>Chlorophyta</taxon>
        <taxon>core chlorophytes</taxon>
        <taxon>Trebouxiophyceae</taxon>
        <taxon>Trebouxiophyceae incertae sedis</taxon>
        <taxon>Coccomyxaceae</taxon>
        <taxon>Coccomyxa</taxon>
    </lineage>
</organism>
<protein>
    <recommendedName>
        <fullName evidence="4">Protein yippee-like</fullName>
    </recommendedName>
</protein>
<keyword evidence="7" id="KW-1185">Reference proteome</keyword>
<dbReference type="PROSITE" id="PS51792">
    <property type="entry name" value="YIPPEE"/>
    <property type="match status" value="1"/>
</dbReference>
<evidence type="ECO:0000256" key="1">
    <source>
        <dbReference type="ARBA" id="ARBA00005613"/>
    </source>
</evidence>
<evidence type="ECO:0000256" key="4">
    <source>
        <dbReference type="RuleBase" id="RU110713"/>
    </source>
</evidence>
<evidence type="ECO:0000313" key="7">
    <source>
        <dbReference type="Proteomes" id="UP001491310"/>
    </source>
</evidence>
<reference evidence="6 7" key="1">
    <citation type="journal article" date="2024" name="Nat. Commun.">
        <title>Phylogenomics reveals the evolutionary origins of lichenization in chlorophyte algae.</title>
        <authorList>
            <person name="Puginier C."/>
            <person name="Libourel C."/>
            <person name="Otte J."/>
            <person name="Skaloud P."/>
            <person name="Haon M."/>
            <person name="Grisel S."/>
            <person name="Petersen M."/>
            <person name="Berrin J.G."/>
            <person name="Delaux P.M."/>
            <person name="Dal Grande F."/>
            <person name="Keller J."/>
        </authorList>
    </citation>
    <scope>NUCLEOTIDE SEQUENCE [LARGE SCALE GENOMIC DNA]</scope>
    <source>
        <strain evidence="6 7">SAG 216-7</strain>
    </source>
</reference>
<evidence type="ECO:0000256" key="3">
    <source>
        <dbReference type="ARBA" id="ARBA00022833"/>
    </source>
</evidence>
<dbReference type="Pfam" id="PF03226">
    <property type="entry name" value="Yippee-Mis18"/>
    <property type="match status" value="1"/>
</dbReference>
<comment type="similarity">
    <text evidence="1 4">Belongs to the yippee family.</text>
</comment>
<proteinExistence type="inferred from homology"/>
<evidence type="ECO:0000259" key="5">
    <source>
        <dbReference type="PROSITE" id="PS51792"/>
    </source>
</evidence>
<name>A0ABR2YL63_9CHLO</name>
<dbReference type="InterPro" id="IPR039058">
    <property type="entry name" value="Yippee_fam"/>
</dbReference>
<dbReference type="Proteomes" id="UP001491310">
    <property type="component" value="Unassembled WGS sequence"/>
</dbReference>
<dbReference type="PANTHER" id="PTHR13848">
    <property type="entry name" value="PROTEIN YIPPEE-LIKE CG15309-RELATED"/>
    <property type="match status" value="1"/>
</dbReference>
<dbReference type="InterPro" id="IPR034751">
    <property type="entry name" value="Yippee"/>
</dbReference>
<accession>A0ABR2YL63</accession>
<gene>
    <name evidence="6" type="ORF">WJX75_005654</name>
</gene>
<evidence type="ECO:0000256" key="2">
    <source>
        <dbReference type="ARBA" id="ARBA00022723"/>
    </source>
</evidence>
<keyword evidence="3" id="KW-0862">Zinc</keyword>
<feature type="domain" description="Yippee" evidence="5">
    <location>
        <begin position="14"/>
        <end position="113"/>
    </location>
</feature>
<comment type="caution">
    <text evidence="6">The sequence shown here is derived from an EMBL/GenBank/DDBJ whole genome shotgun (WGS) entry which is preliminary data.</text>
</comment>
<dbReference type="EMBL" id="JALJOT010000009">
    <property type="protein sequence ID" value="KAK9907543.1"/>
    <property type="molecule type" value="Genomic_DNA"/>
</dbReference>